<evidence type="ECO:0000313" key="5">
    <source>
        <dbReference type="Proteomes" id="UP000217999"/>
    </source>
</evidence>
<name>A0A2A2AD82_9BURK</name>
<dbReference type="EMBL" id="NSJF01000001">
    <property type="protein sequence ID" value="PAT35753.1"/>
    <property type="molecule type" value="Genomic_DNA"/>
</dbReference>
<evidence type="ECO:0000259" key="3">
    <source>
        <dbReference type="Pfam" id="PF01926"/>
    </source>
</evidence>
<keyword evidence="2" id="KW-0812">Transmembrane</keyword>
<feature type="coiled-coil region" evidence="1">
    <location>
        <begin position="284"/>
        <end position="311"/>
    </location>
</feature>
<dbReference type="Pfam" id="PF01926">
    <property type="entry name" value="MMR_HSR1"/>
    <property type="match status" value="1"/>
</dbReference>
<keyword evidence="2" id="KW-1133">Transmembrane helix</keyword>
<dbReference type="InterPro" id="IPR027417">
    <property type="entry name" value="P-loop_NTPase"/>
</dbReference>
<comment type="caution">
    <text evidence="4">The sequence shown here is derived from an EMBL/GenBank/DDBJ whole genome shotgun (WGS) entry which is preliminary data.</text>
</comment>
<organism evidence="4 5">
    <name type="scientific">Vandammella animalimorsus</name>
    <dbReference type="NCBI Taxonomy" id="2029117"/>
    <lineage>
        <taxon>Bacteria</taxon>
        <taxon>Pseudomonadati</taxon>
        <taxon>Pseudomonadota</taxon>
        <taxon>Betaproteobacteria</taxon>
        <taxon>Burkholderiales</taxon>
        <taxon>Comamonadaceae</taxon>
        <taxon>Vandammella</taxon>
    </lineage>
</organism>
<protein>
    <recommendedName>
        <fullName evidence="3">G domain-containing protein</fullName>
    </recommendedName>
</protein>
<dbReference type="AlphaFoldDB" id="A0A2A2AD82"/>
<dbReference type="InterPro" id="IPR021871">
    <property type="entry name" value="DUF3482"/>
</dbReference>
<dbReference type="GO" id="GO:0005525">
    <property type="term" value="F:GTP binding"/>
    <property type="evidence" value="ECO:0007669"/>
    <property type="project" value="InterPro"/>
</dbReference>
<evidence type="ECO:0000313" key="4">
    <source>
        <dbReference type="EMBL" id="PAT35753.1"/>
    </source>
</evidence>
<dbReference type="Pfam" id="PF11981">
    <property type="entry name" value="DUF3482"/>
    <property type="match status" value="1"/>
</dbReference>
<feature type="domain" description="G" evidence="3">
    <location>
        <begin position="17"/>
        <end position="158"/>
    </location>
</feature>
<dbReference type="CDD" id="cd00882">
    <property type="entry name" value="Ras_like_GTPase"/>
    <property type="match status" value="1"/>
</dbReference>
<feature type="transmembrane region" description="Helical" evidence="2">
    <location>
        <begin position="367"/>
        <end position="389"/>
    </location>
</feature>
<evidence type="ECO:0000256" key="2">
    <source>
        <dbReference type="SAM" id="Phobius"/>
    </source>
</evidence>
<dbReference type="Gene3D" id="3.40.50.300">
    <property type="entry name" value="P-loop containing nucleotide triphosphate hydrolases"/>
    <property type="match status" value="1"/>
</dbReference>
<sequence length="519" mass="56619">MAQDVIAIAPGTHVQLCLISHTNIGKTTLLRTLLGQDVGDIRDAAHVTDSADAHVLVRTSEGDTLTLWDTPGFGDSVRLHQRLQQQSNPIGWFLSNIWDRWRDKPFWMSQHALRAARDSADVVLYLVNAAEHPDDVGYLDAEMHLLRWLGKPAIVLLNQLGAPQTIAQQDADLRLWSSALARYAPMVQGVLALDAFTRSWIHEQRLLHLVQPLLPAAKQPGYQRLVTAWEATNQQRFADSMQHIAQLLIEAAQARQPVAQASGAGLPWSGIKKVLQPGTPSAPEAAEQQAMQQLLLQVQRQEQRCHEALLQLHRLDGRAGQSIREQLSNHFTVQQPLDMRRMGLWGALSSGAAGGLGADLATGGLSMGMGAVLGALAGAAAFAGAALGLNKLRAHNEHQVTLSEEFLDALLHGSLLQYLAIAHFGRGRGLFTETQTPAHWNDTLAQQLQPRLAQLHAIWQRLRADGDAAAPATGSRYDPAMATADMPNAQAALQACISEIAMDTLQALYPPPAQQRIRR</sequence>
<gene>
    <name evidence="4" type="ORF">CK620_00250</name>
</gene>
<accession>A0A2A2AD82</accession>
<keyword evidence="2" id="KW-0472">Membrane</keyword>
<dbReference type="SUPFAM" id="SSF52540">
    <property type="entry name" value="P-loop containing nucleoside triphosphate hydrolases"/>
    <property type="match status" value="1"/>
</dbReference>
<reference evidence="4 5" key="1">
    <citation type="submission" date="2017-08" db="EMBL/GenBank/DDBJ databases">
        <title>WGS of Clinical strains of the CDC Group NO-1 linked to zoonotic infections in humans.</title>
        <authorList>
            <person name="Bernier A.-M."/>
            <person name="Bernard K."/>
        </authorList>
    </citation>
    <scope>NUCLEOTIDE SEQUENCE [LARGE SCALE GENOMIC DNA]</scope>
    <source>
        <strain evidence="4 5">NML03-0146</strain>
    </source>
</reference>
<dbReference type="InterPro" id="IPR006073">
    <property type="entry name" value="GTP-bd"/>
</dbReference>
<dbReference type="RefSeq" id="WP_095548639.1">
    <property type="nucleotide sequence ID" value="NZ_NSJF01000001.1"/>
</dbReference>
<proteinExistence type="predicted"/>
<evidence type="ECO:0000256" key="1">
    <source>
        <dbReference type="SAM" id="Coils"/>
    </source>
</evidence>
<dbReference type="Proteomes" id="UP000217999">
    <property type="component" value="Unassembled WGS sequence"/>
</dbReference>
<keyword evidence="1" id="KW-0175">Coiled coil</keyword>